<dbReference type="EMBL" id="WWEO01000040">
    <property type="protein sequence ID" value="NCD69012.1"/>
    <property type="molecule type" value="Genomic_DNA"/>
</dbReference>
<dbReference type="RefSeq" id="WP_166584994.1">
    <property type="nucleotide sequence ID" value="NZ_WWEO01000040.1"/>
</dbReference>
<dbReference type="AlphaFoldDB" id="A0A965ZF89"/>
<keyword evidence="2" id="KW-1185">Reference proteome</keyword>
<evidence type="ECO:0000313" key="2">
    <source>
        <dbReference type="Proteomes" id="UP000638732"/>
    </source>
</evidence>
<organism evidence="1 2">
    <name type="scientific">Mucilaginibacter agri</name>
    <dbReference type="NCBI Taxonomy" id="2695265"/>
    <lineage>
        <taxon>Bacteria</taxon>
        <taxon>Pseudomonadati</taxon>
        <taxon>Bacteroidota</taxon>
        <taxon>Sphingobacteriia</taxon>
        <taxon>Sphingobacteriales</taxon>
        <taxon>Sphingobacteriaceae</taxon>
        <taxon>Mucilaginibacter</taxon>
    </lineage>
</organism>
<reference evidence="1" key="2">
    <citation type="submission" date="2020-10" db="EMBL/GenBank/DDBJ databases">
        <title>Mucilaginibacter sp. nov., isolated from soil.</title>
        <authorList>
            <person name="Jeon C.O."/>
        </authorList>
    </citation>
    <scope>NUCLEOTIDE SEQUENCE</scope>
    <source>
        <strain evidence="1">R11</strain>
    </source>
</reference>
<comment type="caution">
    <text evidence="1">The sequence shown here is derived from an EMBL/GenBank/DDBJ whole genome shotgun (WGS) entry which is preliminary data.</text>
</comment>
<protein>
    <submittedName>
        <fullName evidence="1">Uncharacterized protein</fullName>
    </submittedName>
</protein>
<proteinExistence type="predicted"/>
<accession>A0A965ZF89</accession>
<gene>
    <name evidence="1" type="ORF">GSY63_06565</name>
</gene>
<sequence length="221" mass="25756">MISIISFISLFCHLWLQQPSPVKRKHLSEPTKQRFDRQKRHKDYYDDCVFTKQYSIRQRLKKYPFVKTSVVVAVSYHAEMPEPSTYVDNNGKVTSVDSAWVRPLAGLHIKNGKIDTKTLTEFVALNKQQIDALTNIIYNTDFRINKDFNMISQGSCFEPRNALIFLDKNGNAFDYIEICFQCKDSKSFSQKLNIGTPCTQKYDILKKYFIRLDIKTGTLQK</sequence>
<evidence type="ECO:0000313" key="1">
    <source>
        <dbReference type="EMBL" id="NCD69012.1"/>
    </source>
</evidence>
<name>A0A965ZF89_9SPHI</name>
<dbReference type="Proteomes" id="UP000638732">
    <property type="component" value="Unassembled WGS sequence"/>
</dbReference>
<reference evidence="1" key="1">
    <citation type="submission" date="2020-01" db="EMBL/GenBank/DDBJ databases">
        <authorList>
            <person name="Seo Y.L."/>
        </authorList>
    </citation>
    <scope>NUCLEOTIDE SEQUENCE</scope>
    <source>
        <strain evidence="1">R11</strain>
    </source>
</reference>